<proteinExistence type="predicted"/>
<evidence type="ECO:0000313" key="1">
    <source>
        <dbReference type="EMBL" id="JAE00753.1"/>
    </source>
</evidence>
<dbReference type="AlphaFoldDB" id="A0A0A9EXI5"/>
<dbReference type="EMBL" id="GBRH01197143">
    <property type="protein sequence ID" value="JAE00753.1"/>
    <property type="molecule type" value="Transcribed_RNA"/>
</dbReference>
<protein>
    <submittedName>
        <fullName evidence="1">Uncharacterized protein</fullName>
    </submittedName>
</protein>
<organism evidence="1">
    <name type="scientific">Arundo donax</name>
    <name type="common">Giant reed</name>
    <name type="synonym">Donax arundinaceus</name>
    <dbReference type="NCBI Taxonomy" id="35708"/>
    <lineage>
        <taxon>Eukaryota</taxon>
        <taxon>Viridiplantae</taxon>
        <taxon>Streptophyta</taxon>
        <taxon>Embryophyta</taxon>
        <taxon>Tracheophyta</taxon>
        <taxon>Spermatophyta</taxon>
        <taxon>Magnoliopsida</taxon>
        <taxon>Liliopsida</taxon>
        <taxon>Poales</taxon>
        <taxon>Poaceae</taxon>
        <taxon>PACMAD clade</taxon>
        <taxon>Arundinoideae</taxon>
        <taxon>Arundineae</taxon>
        <taxon>Arundo</taxon>
    </lineage>
</organism>
<name>A0A0A9EXI5_ARUDO</name>
<reference evidence="1" key="1">
    <citation type="submission" date="2014-09" db="EMBL/GenBank/DDBJ databases">
        <authorList>
            <person name="Magalhaes I.L.F."/>
            <person name="Oliveira U."/>
            <person name="Santos F.R."/>
            <person name="Vidigal T.H.D.A."/>
            <person name="Brescovit A.D."/>
            <person name="Santos A.J."/>
        </authorList>
    </citation>
    <scope>NUCLEOTIDE SEQUENCE</scope>
    <source>
        <tissue evidence="1">Shoot tissue taken approximately 20 cm above the soil surface</tissue>
    </source>
</reference>
<accession>A0A0A9EXI5</accession>
<reference evidence="1" key="2">
    <citation type="journal article" date="2015" name="Data Brief">
        <title>Shoot transcriptome of the giant reed, Arundo donax.</title>
        <authorList>
            <person name="Barrero R.A."/>
            <person name="Guerrero F.D."/>
            <person name="Moolhuijzen P."/>
            <person name="Goolsby J.A."/>
            <person name="Tidwell J."/>
            <person name="Bellgard S.E."/>
            <person name="Bellgard M.I."/>
        </authorList>
    </citation>
    <scope>NUCLEOTIDE SEQUENCE</scope>
    <source>
        <tissue evidence="1">Shoot tissue taken approximately 20 cm above the soil surface</tissue>
    </source>
</reference>
<sequence length="28" mass="3329">MSSVCTTPHKMFFKYYVLTRFSELGNKL</sequence>